<evidence type="ECO:0000256" key="9">
    <source>
        <dbReference type="ARBA" id="ARBA00023144"/>
    </source>
</evidence>
<comment type="catalytic activity">
    <reaction evidence="11">
        <text>alpha-D-galactose + ATP = alpha-D-galactose 1-phosphate + ADP + H(+)</text>
        <dbReference type="Rhea" id="RHEA:13553"/>
        <dbReference type="ChEBI" id="CHEBI:15378"/>
        <dbReference type="ChEBI" id="CHEBI:28061"/>
        <dbReference type="ChEBI" id="CHEBI:30616"/>
        <dbReference type="ChEBI" id="CHEBI:58336"/>
        <dbReference type="ChEBI" id="CHEBI:456216"/>
        <dbReference type="EC" id="2.7.1.6"/>
    </reaction>
</comment>
<comment type="caution">
    <text evidence="16">The sequence shown here is derived from an EMBL/GenBank/DDBJ whole genome shotgun (WGS) entry which is preliminary data.</text>
</comment>
<evidence type="ECO:0000256" key="6">
    <source>
        <dbReference type="ARBA" id="ARBA00022777"/>
    </source>
</evidence>
<keyword evidence="10 11" id="KW-0119">Carbohydrate metabolism</keyword>
<proteinExistence type="inferred from homology"/>
<dbReference type="GO" id="GO:0004335">
    <property type="term" value="F:galactokinase activity"/>
    <property type="evidence" value="ECO:0007669"/>
    <property type="project" value="UniProtKB-UniRule"/>
</dbReference>
<dbReference type="RefSeq" id="WP_104058632.1">
    <property type="nucleotide sequence ID" value="NZ_PREZ01000005.1"/>
</dbReference>
<dbReference type="InterPro" id="IPR019539">
    <property type="entry name" value="GalKase_N"/>
</dbReference>
<dbReference type="InterPro" id="IPR014721">
    <property type="entry name" value="Ribsml_uS5_D2-typ_fold_subgr"/>
</dbReference>
<keyword evidence="5 11" id="KW-0547">Nucleotide-binding</keyword>
<protein>
    <recommendedName>
        <fullName evidence="11 12">Galactokinase</fullName>
        <ecNumber evidence="11 12">2.7.1.6</ecNumber>
    </recommendedName>
    <alternativeName>
        <fullName evidence="11">Galactose kinase</fullName>
    </alternativeName>
</protein>
<dbReference type="GO" id="GO:0005829">
    <property type="term" value="C:cytosol"/>
    <property type="evidence" value="ECO:0007669"/>
    <property type="project" value="TreeGrafter"/>
</dbReference>
<dbReference type="Pfam" id="PF08544">
    <property type="entry name" value="GHMP_kinases_C"/>
    <property type="match status" value="1"/>
</dbReference>
<organism evidence="16 17">
    <name type="scientific">Jeotgalibacillus proteolyticus</name>
    <dbReference type="NCBI Taxonomy" id="2082395"/>
    <lineage>
        <taxon>Bacteria</taxon>
        <taxon>Bacillati</taxon>
        <taxon>Bacillota</taxon>
        <taxon>Bacilli</taxon>
        <taxon>Bacillales</taxon>
        <taxon>Caryophanaceae</taxon>
        <taxon>Jeotgalibacillus</taxon>
    </lineage>
</organism>
<dbReference type="Gene3D" id="3.30.230.10">
    <property type="match status" value="1"/>
</dbReference>
<dbReference type="InterPro" id="IPR006203">
    <property type="entry name" value="GHMP_knse_ATP-bd_CS"/>
</dbReference>
<dbReference type="GO" id="GO:0005524">
    <property type="term" value="F:ATP binding"/>
    <property type="evidence" value="ECO:0007669"/>
    <property type="project" value="UniProtKB-UniRule"/>
</dbReference>
<dbReference type="GO" id="GO:0006012">
    <property type="term" value="P:galactose metabolic process"/>
    <property type="evidence" value="ECO:0007669"/>
    <property type="project" value="UniProtKB-UniRule"/>
</dbReference>
<evidence type="ECO:0000256" key="3">
    <source>
        <dbReference type="ARBA" id="ARBA00022679"/>
    </source>
</evidence>
<comment type="similarity">
    <text evidence="1 11">Belongs to the GHMP kinase family. GalK subfamily.</text>
</comment>
<dbReference type="HAMAP" id="MF_00246">
    <property type="entry name" value="Galactokinase"/>
    <property type="match status" value="1"/>
</dbReference>
<feature type="binding site" evidence="11">
    <location>
        <begin position="36"/>
        <end position="39"/>
    </location>
    <ligand>
        <name>substrate</name>
    </ligand>
</feature>
<dbReference type="PIRSF" id="PIRSF000530">
    <property type="entry name" value="Galactokinase"/>
    <property type="match status" value="1"/>
</dbReference>
<dbReference type="InterPro" id="IPR020568">
    <property type="entry name" value="Ribosomal_Su5_D2-typ_SF"/>
</dbReference>
<comment type="function">
    <text evidence="11">Catalyzes the transfer of the gamma-phosphate of ATP to D-galactose to form alpha-D-galactose-1-phosphate (Gal-1-P).</text>
</comment>
<dbReference type="OrthoDB" id="250531at2"/>
<dbReference type="PRINTS" id="PR00473">
    <property type="entry name" value="GALCTOKINASE"/>
</dbReference>
<evidence type="ECO:0000256" key="1">
    <source>
        <dbReference type="ARBA" id="ARBA00006566"/>
    </source>
</evidence>
<feature type="binding site" evidence="11">
    <location>
        <begin position="124"/>
        <end position="130"/>
    </location>
    <ligand>
        <name>ATP</name>
        <dbReference type="ChEBI" id="CHEBI:30616"/>
    </ligand>
</feature>
<dbReference type="InterPro" id="IPR036554">
    <property type="entry name" value="GHMP_kinase_C_sf"/>
</dbReference>
<feature type="binding site" evidence="11">
    <location>
        <position position="70"/>
    </location>
    <ligand>
        <name>ATP</name>
        <dbReference type="ChEBI" id="CHEBI:30616"/>
    </ligand>
</feature>
<dbReference type="Pfam" id="PF00288">
    <property type="entry name" value="GHMP_kinases_N"/>
    <property type="match status" value="1"/>
</dbReference>
<evidence type="ECO:0000256" key="4">
    <source>
        <dbReference type="ARBA" id="ARBA00022723"/>
    </source>
</evidence>
<gene>
    <name evidence="11" type="primary">galK</name>
    <name evidence="16" type="ORF">C4B60_13925</name>
</gene>
<dbReference type="EC" id="2.7.1.6" evidence="11 12"/>
<dbReference type="PANTHER" id="PTHR10457">
    <property type="entry name" value="MEVALONATE KINASE/GALACTOKINASE"/>
    <property type="match status" value="1"/>
</dbReference>
<evidence type="ECO:0000256" key="2">
    <source>
        <dbReference type="ARBA" id="ARBA00022490"/>
    </source>
</evidence>
<dbReference type="UniPathway" id="UPA00214"/>
<dbReference type="AlphaFoldDB" id="A0A2S5G9I2"/>
<accession>A0A2S5G9I2</accession>
<evidence type="ECO:0000313" key="16">
    <source>
        <dbReference type="EMBL" id="PPA69639.1"/>
    </source>
</evidence>
<feature type="active site" description="Proton acceptor" evidence="11">
    <location>
        <position position="174"/>
    </location>
</feature>
<dbReference type="InterPro" id="IPR000705">
    <property type="entry name" value="Galactokinase"/>
</dbReference>
<dbReference type="Gene3D" id="3.30.70.890">
    <property type="entry name" value="GHMP kinase, C-terminal domain"/>
    <property type="match status" value="1"/>
</dbReference>
<evidence type="ECO:0000256" key="10">
    <source>
        <dbReference type="ARBA" id="ARBA00023277"/>
    </source>
</evidence>
<feature type="site" description="Transition state stabilizer" evidence="11">
    <location>
        <position position="30"/>
    </location>
</feature>
<dbReference type="PANTHER" id="PTHR10457:SF7">
    <property type="entry name" value="GALACTOKINASE-RELATED"/>
    <property type="match status" value="1"/>
</dbReference>
<dbReference type="SUPFAM" id="SSF55060">
    <property type="entry name" value="GHMP Kinase, C-terminal domain"/>
    <property type="match status" value="1"/>
</dbReference>
<evidence type="ECO:0000259" key="15">
    <source>
        <dbReference type="Pfam" id="PF10509"/>
    </source>
</evidence>
<evidence type="ECO:0000259" key="13">
    <source>
        <dbReference type="Pfam" id="PF00288"/>
    </source>
</evidence>
<evidence type="ECO:0000256" key="12">
    <source>
        <dbReference type="NCBIfam" id="TIGR00131"/>
    </source>
</evidence>
<dbReference type="InterPro" id="IPR013750">
    <property type="entry name" value="GHMP_kinase_C_dom"/>
</dbReference>
<feature type="domain" description="Galactokinase N-terminal" evidence="15">
    <location>
        <begin position="10"/>
        <end position="59"/>
    </location>
</feature>
<keyword evidence="7 11" id="KW-0067">ATP-binding</keyword>
<evidence type="ECO:0000256" key="11">
    <source>
        <dbReference type="HAMAP-Rule" id="MF_00246"/>
    </source>
</evidence>
<feature type="binding site" evidence="11">
    <location>
        <position position="224"/>
    </location>
    <ligand>
        <name>substrate</name>
    </ligand>
</feature>
<keyword evidence="2 11" id="KW-0963">Cytoplasm</keyword>
<evidence type="ECO:0000256" key="8">
    <source>
        <dbReference type="ARBA" id="ARBA00022842"/>
    </source>
</evidence>
<keyword evidence="8 11" id="KW-0460">Magnesium</keyword>
<name>A0A2S5G9I2_9BACL</name>
<dbReference type="Proteomes" id="UP000239047">
    <property type="component" value="Unassembled WGS sequence"/>
</dbReference>
<keyword evidence="17" id="KW-1185">Reference proteome</keyword>
<evidence type="ECO:0000259" key="14">
    <source>
        <dbReference type="Pfam" id="PF08544"/>
    </source>
</evidence>
<dbReference type="GO" id="GO:0000287">
    <property type="term" value="F:magnesium ion binding"/>
    <property type="evidence" value="ECO:0007669"/>
    <property type="project" value="UniProtKB-UniRule"/>
</dbReference>
<dbReference type="PROSITE" id="PS00627">
    <property type="entry name" value="GHMP_KINASES_ATP"/>
    <property type="match status" value="1"/>
</dbReference>
<feature type="domain" description="GHMP kinase N-terminal" evidence="13">
    <location>
        <begin position="94"/>
        <end position="179"/>
    </location>
</feature>
<evidence type="ECO:0000256" key="7">
    <source>
        <dbReference type="ARBA" id="ARBA00022840"/>
    </source>
</evidence>
<feature type="binding site" evidence="11">
    <location>
        <position position="130"/>
    </location>
    <ligand>
        <name>Mg(2+)</name>
        <dbReference type="ChEBI" id="CHEBI:18420"/>
    </ligand>
</feature>
<dbReference type="FunFam" id="3.30.70.890:FF:000001">
    <property type="entry name" value="Galactokinase"/>
    <property type="match status" value="1"/>
</dbReference>
<dbReference type="InterPro" id="IPR006206">
    <property type="entry name" value="Mevalonate/galactokinase"/>
</dbReference>
<reference evidence="16 17" key="1">
    <citation type="submission" date="2018-02" db="EMBL/GenBank/DDBJ databases">
        <title>Jeotgalibacillus proteolyticum sp. nov. a protease producing bacterium isolated from ocean sediments of Laizhou Bay.</title>
        <authorList>
            <person name="Li Y."/>
        </authorList>
    </citation>
    <scope>NUCLEOTIDE SEQUENCE [LARGE SCALE GENOMIC DNA]</scope>
    <source>
        <strain evidence="16 17">22-7</strain>
    </source>
</reference>
<dbReference type="PRINTS" id="PR00959">
    <property type="entry name" value="MEVGALKINASE"/>
</dbReference>
<dbReference type="EMBL" id="PREZ01000005">
    <property type="protein sequence ID" value="PPA69639.1"/>
    <property type="molecule type" value="Genomic_DNA"/>
</dbReference>
<keyword evidence="4 11" id="KW-0479">Metal-binding</keyword>
<keyword evidence="9 11" id="KW-0299">Galactose metabolism</keyword>
<dbReference type="FunFam" id="3.30.230.10:FF:000017">
    <property type="entry name" value="Galactokinase"/>
    <property type="match status" value="1"/>
</dbReference>
<dbReference type="NCBIfam" id="NF003705">
    <property type="entry name" value="PRK05322.1"/>
    <property type="match status" value="1"/>
</dbReference>
<comment type="subcellular location">
    <subcellularLocation>
        <location evidence="11">Cytoplasm</location>
    </subcellularLocation>
</comment>
<keyword evidence="6 11" id="KW-0418">Kinase</keyword>
<dbReference type="InterPro" id="IPR022963">
    <property type="entry name" value="Galactokinase_bac"/>
</dbReference>
<feature type="domain" description="GHMP kinase C-terminal" evidence="14">
    <location>
        <begin position="286"/>
        <end position="367"/>
    </location>
</feature>
<evidence type="ECO:0000313" key="17">
    <source>
        <dbReference type="Proteomes" id="UP000239047"/>
    </source>
</evidence>
<dbReference type="InterPro" id="IPR006204">
    <property type="entry name" value="GHMP_kinase_N_dom"/>
</dbReference>
<dbReference type="SUPFAM" id="SSF54211">
    <property type="entry name" value="Ribosomal protein S5 domain 2-like"/>
    <property type="match status" value="1"/>
</dbReference>
<dbReference type="InterPro" id="IPR019741">
    <property type="entry name" value="Galactokinase_CS"/>
</dbReference>
<evidence type="ECO:0000256" key="5">
    <source>
        <dbReference type="ARBA" id="ARBA00022741"/>
    </source>
</evidence>
<dbReference type="Pfam" id="PF10509">
    <property type="entry name" value="GalKase_gal_bdg"/>
    <property type="match status" value="1"/>
</dbReference>
<sequence>MALTQELVTEFDKLFPPSKKNKRLFFAPGRVNLIGEHTDYNGGFVFPAALTIGTHMVIRERDDETINAISNNFDQPVSFTLSELDFDSDDQWGNYPKGVVKELLTKGVKVKGADILYEGTIPNGAGLSSSASIGMVTAYALAKLGSASLSRVELAQLCKRMENEFIGVNSGIMDQYAIGLCKQNHAIYLNTSTMEAEDVPLELGNYKIVITNTNKRRTLSDSKYNERRSQCEEALKNIQQKRPDIQSLSNLDVQDLPEIEETLQNNLLFQRTKHVITENDRSRQAKKALQDGDLSLFGELMIGSHQSLKNDYEVTGQELDALFQTQREAEGCIGTRMTGAGFGGCTVSLVLEDSIQAFQKEVHSQYKKQTGLTPDFYICEAGKGVHEQEIGAVNEYTGTEK</sequence>
<dbReference type="NCBIfam" id="TIGR00131">
    <property type="entry name" value="gal_kin"/>
    <property type="match status" value="1"/>
</dbReference>
<dbReference type="PROSITE" id="PS00106">
    <property type="entry name" value="GALACTOKINASE"/>
    <property type="match status" value="1"/>
</dbReference>
<comment type="pathway">
    <text evidence="11">Carbohydrate metabolism; galactose metabolism.</text>
</comment>
<keyword evidence="3 11" id="KW-0808">Transferase</keyword>
<feature type="binding site" evidence="11">
    <location>
        <position position="162"/>
    </location>
    <ligand>
        <name>Mg(2+)</name>
        <dbReference type="ChEBI" id="CHEBI:18420"/>
    </ligand>
</feature>